<accession>A0A931GQW9</accession>
<reference evidence="1" key="1">
    <citation type="submission" date="2020-11" db="EMBL/GenBank/DDBJ databases">
        <title>Sequencing the genomes of 1000 actinobacteria strains.</title>
        <authorList>
            <person name="Klenk H.-P."/>
        </authorList>
    </citation>
    <scope>NUCLEOTIDE SEQUENCE</scope>
    <source>
        <strain evidence="1">DSM 45632</strain>
    </source>
</reference>
<evidence type="ECO:0000313" key="1">
    <source>
        <dbReference type="EMBL" id="MBG6121288.1"/>
    </source>
</evidence>
<dbReference type="EMBL" id="JADOUE010000001">
    <property type="protein sequence ID" value="MBG6121288.1"/>
    <property type="molecule type" value="Genomic_DNA"/>
</dbReference>
<sequence length="57" mass="6043">MLKDIVDVLADPADGTLLRGADDFARLVSDSGHSYDVAKQGYVTLASGAGLNRLFVF</sequence>
<name>A0A931GQW9_9CORY</name>
<gene>
    <name evidence="1" type="ORF">IW254_000257</name>
</gene>
<dbReference type="AlphaFoldDB" id="A0A931GQW9"/>
<protein>
    <submittedName>
        <fullName evidence="1">Uncharacterized protein</fullName>
    </submittedName>
</protein>
<evidence type="ECO:0000313" key="2">
    <source>
        <dbReference type="Proteomes" id="UP000658613"/>
    </source>
</evidence>
<proteinExistence type="predicted"/>
<comment type="caution">
    <text evidence="1">The sequence shown here is derived from an EMBL/GenBank/DDBJ whole genome shotgun (WGS) entry which is preliminary data.</text>
</comment>
<keyword evidence="2" id="KW-1185">Reference proteome</keyword>
<organism evidence="1 2">
    <name type="scientific">Corynebacterium aquatimens</name>
    <dbReference type="NCBI Taxonomy" id="1190508"/>
    <lineage>
        <taxon>Bacteria</taxon>
        <taxon>Bacillati</taxon>
        <taxon>Actinomycetota</taxon>
        <taxon>Actinomycetes</taxon>
        <taxon>Mycobacteriales</taxon>
        <taxon>Corynebacteriaceae</taxon>
        <taxon>Corynebacterium</taxon>
    </lineage>
</organism>
<dbReference type="Proteomes" id="UP000658613">
    <property type="component" value="Unassembled WGS sequence"/>
</dbReference>